<dbReference type="GO" id="GO:0005506">
    <property type="term" value="F:iron ion binding"/>
    <property type="evidence" value="ECO:0007669"/>
    <property type="project" value="InterPro"/>
</dbReference>
<reference evidence="2" key="1">
    <citation type="submission" date="2020-05" db="EMBL/GenBank/DDBJ databases">
        <title>Phylogenomic resolution of chytrid fungi.</title>
        <authorList>
            <person name="Stajich J.E."/>
            <person name="Amses K."/>
            <person name="Simmons R."/>
            <person name="Seto K."/>
            <person name="Myers J."/>
            <person name="Bonds A."/>
            <person name="Quandt C.A."/>
            <person name="Barry K."/>
            <person name="Liu P."/>
            <person name="Grigoriev I."/>
            <person name="Longcore J.E."/>
            <person name="James T.Y."/>
        </authorList>
    </citation>
    <scope>NUCLEOTIDE SEQUENCE</scope>
    <source>
        <strain evidence="2">JEL0318</strain>
    </source>
</reference>
<dbReference type="GO" id="GO:0016705">
    <property type="term" value="F:oxidoreductase activity, acting on paired donors, with incorporation or reduction of molecular oxygen"/>
    <property type="evidence" value="ECO:0007669"/>
    <property type="project" value="InterPro"/>
</dbReference>
<dbReference type="EMBL" id="JADGJD010000292">
    <property type="protein sequence ID" value="KAJ3052459.1"/>
    <property type="molecule type" value="Genomic_DNA"/>
</dbReference>
<sequence>MFGHALGSKSPTFGKSILTFVGLFAKPLILIPHGGKVLRFLYRKDYRILDDTIKEVIAKRRHETAEKRAERVSDFLDVLMNVELEWTEDGNQVQMNDAELKDQILTFL</sequence>
<dbReference type="Proteomes" id="UP001212841">
    <property type="component" value="Unassembled WGS sequence"/>
</dbReference>
<name>A0AAD5SFV0_9FUNG</name>
<dbReference type="GO" id="GO:0004497">
    <property type="term" value="F:monooxygenase activity"/>
    <property type="evidence" value="ECO:0007669"/>
    <property type="project" value="InterPro"/>
</dbReference>
<evidence type="ECO:0008006" key="4">
    <source>
        <dbReference type="Google" id="ProtNLM"/>
    </source>
</evidence>
<dbReference type="SUPFAM" id="SSF48264">
    <property type="entry name" value="Cytochrome P450"/>
    <property type="match status" value="1"/>
</dbReference>
<evidence type="ECO:0000313" key="3">
    <source>
        <dbReference type="Proteomes" id="UP001212841"/>
    </source>
</evidence>
<dbReference type="Gene3D" id="1.10.630.10">
    <property type="entry name" value="Cytochrome P450"/>
    <property type="match status" value="1"/>
</dbReference>
<keyword evidence="1" id="KW-0472">Membrane</keyword>
<proteinExistence type="predicted"/>
<keyword evidence="1" id="KW-1133">Transmembrane helix</keyword>
<dbReference type="AlphaFoldDB" id="A0AAD5SFV0"/>
<comment type="caution">
    <text evidence="2">The sequence shown here is derived from an EMBL/GenBank/DDBJ whole genome shotgun (WGS) entry which is preliminary data.</text>
</comment>
<keyword evidence="1" id="KW-0812">Transmembrane</keyword>
<evidence type="ECO:0000313" key="2">
    <source>
        <dbReference type="EMBL" id="KAJ3052459.1"/>
    </source>
</evidence>
<evidence type="ECO:0000256" key="1">
    <source>
        <dbReference type="SAM" id="Phobius"/>
    </source>
</evidence>
<dbReference type="GO" id="GO:0020037">
    <property type="term" value="F:heme binding"/>
    <property type="evidence" value="ECO:0007669"/>
    <property type="project" value="InterPro"/>
</dbReference>
<organism evidence="2 3">
    <name type="scientific">Rhizophlyctis rosea</name>
    <dbReference type="NCBI Taxonomy" id="64517"/>
    <lineage>
        <taxon>Eukaryota</taxon>
        <taxon>Fungi</taxon>
        <taxon>Fungi incertae sedis</taxon>
        <taxon>Chytridiomycota</taxon>
        <taxon>Chytridiomycota incertae sedis</taxon>
        <taxon>Chytridiomycetes</taxon>
        <taxon>Rhizophlyctidales</taxon>
        <taxon>Rhizophlyctidaceae</taxon>
        <taxon>Rhizophlyctis</taxon>
    </lineage>
</organism>
<keyword evidence="3" id="KW-1185">Reference proteome</keyword>
<dbReference type="InterPro" id="IPR036396">
    <property type="entry name" value="Cyt_P450_sf"/>
</dbReference>
<gene>
    <name evidence="2" type="ORF">HK097_006225</name>
</gene>
<protein>
    <recommendedName>
        <fullName evidence="4">Cytochrome P450</fullName>
    </recommendedName>
</protein>
<feature type="transmembrane region" description="Helical" evidence="1">
    <location>
        <begin position="12"/>
        <end position="31"/>
    </location>
</feature>
<accession>A0AAD5SFV0</accession>